<comment type="caution">
    <text evidence="5">The sequence shown here is derived from an EMBL/GenBank/DDBJ whole genome shotgun (WGS) entry which is preliminary data.</text>
</comment>
<evidence type="ECO:0000259" key="4">
    <source>
        <dbReference type="Pfam" id="PF02397"/>
    </source>
</evidence>
<dbReference type="GO" id="GO:0016740">
    <property type="term" value="F:transferase activity"/>
    <property type="evidence" value="ECO:0007669"/>
    <property type="project" value="UniProtKB-KW"/>
</dbReference>
<keyword evidence="3" id="KW-1133">Transmembrane helix</keyword>
<dbReference type="PANTHER" id="PTHR30576">
    <property type="entry name" value="COLANIC BIOSYNTHESIS UDP-GLUCOSE LIPID CARRIER TRANSFERASE"/>
    <property type="match status" value="1"/>
</dbReference>
<gene>
    <name evidence="5" type="ORF">SAMN06265374_2748</name>
</gene>
<name>A0ABY1P4Y5_9HYPH</name>
<proteinExistence type="inferred from homology"/>
<evidence type="ECO:0000313" key="6">
    <source>
        <dbReference type="Proteomes" id="UP001157914"/>
    </source>
</evidence>
<reference evidence="5 6" key="1">
    <citation type="submission" date="2017-05" db="EMBL/GenBank/DDBJ databases">
        <authorList>
            <person name="Varghese N."/>
            <person name="Submissions S."/>
        </authorList>
    </citation>
    <scope>NUCLEOTIDE SEQUENCE [LARGE SCALE GENOMIC DNA]</scope>
    <source>
        <strain evidence="5 6">DSM 15949</strain>
    </source>
</reference>
<dbReference type="PANTHER" id="PTHR30576:SF0">
    <property type="entry name" value="UNDECAPRENYL-PHOSPHATE N-ACETYLGALACTOSAMINYL 1-PHOSPHATE TRANSFERASE-RELATED"/>
    <property type="match status" value="1"/>
</dbReference>
<dbReference type="EMBL" id="FXTT01000003">
    <property type="protein sequence ID" value="SMP26628.1"/>
    <property type="molecule type" value="Genomic_DNA"/>
</dbReference>
<keyword evidence="2" id="KW-0270">Exopolysaccharide synthesis</keyword>
<dbReference type="Pfam" id="PF02397">
    <property type="entry name" value="Bac_transf"/>
    <property type="match status" value="1"/>
</dbReference>
<keyword evidence="3" id="KW-0812">Transmembrane</keyword>
<keyword evidence="5" id="KW-0808">Transferase</keyword>
<evidence type="ECO:0000256" key="3">
    <source>
        <dbReference type="SAM" id="Phobius"/>
    </source>
</evidence>
<accession>A0ABY1P4Y5</accession>
<feature type="domain" description="Bacterial sugar transferase" evidence="4">
    <location>
        <begin position="72"/>
        <end position="258"/>
    </location>
</feature>
<sequence>MTNETVYIDEGNSRAGKSAKLLSYNSFLRRRATVSGARPLGLVPYKTSGSGKGMRPGAPLAAARRKPQGWLKRLVDIAGAGFGLVLLAPLLIGIAAAIKLTSPGPVFFRQSRYGLNGMRFTIFKFRTMHVDQCDAAGVKQACANDPRITGIGKFLRRSNFDELPQLLNVLKGDMSLVGPRPHVPGMYAAGVPYEEFDKRYMERHQVRPGITGLAQVNGFRGETRDEHAARMRLEHDLDYIEKQSVQLDLKIIASTIVREFFKGNGY</sequence>
<dbReference type="InterPro" id="IPR003362">
    <property type="entry name" value="Bact_transf"/>
</dbReference>
<evidence type="ECO:0000313" key="5">
    <source>
        <dbReference type="EMBL" id="SMP26628.1"/>
    </source>
</evidence>
<keyword evidence="3" id="KW-0472">Membrane</keyword>
<organism evidence="5 6">
    <name type="scientific">Roseibium denhamense</name>
    <dbReference type="NCBI Taxonomy" id="76305"/>
    <lineage>
        <taxon>Bacteria</taxon>
        <taxon>Pseudomonadati</taxon>
        <taxon>Pseudomonadota</taxon>
        <taxon>Alphaproteobacteria</taxon>
        <taxon>Hyphomicrobiales</taxon>
        <taxon>Stappiaceae</taxon>
        <taxon>Roseibium</taxon>
    </lineage>
</organism>
<evidence type="ECO:0000256" key="1">
    <source>
        <dbReference type="ARBA" id="ARBA00006464"/>
    </source>
</evidence>
<feature type="transmembrane region" description="Helical" evidence="3">
    <location>
        <begin position="74"/>
        <end position="98"/>
    </location>
</feature>
<evidence type="ECO:0000256" key="2">
    <source>
        <dbReference type="ARBA" id="ARBA00023169"/>
    </source>
</evidence>
<comment type="similarity">
    <text evidence="1">Belongs to the bacterial sugar transferase family.</text>
</comment>
<protein>
    <submittedName>
        <fullName evidence="5">Sugar transferase involved in LPS biosynthesis (Colanic, teichoic acid)</fullName>
    </submittedName>
</protein>
<dbReference type="RefSeq" id="WP_244314101.1">
    <property type="nucleotide sequence ID" value="NZ_BAAAEA010000002.1"/>
</dbReference>
<keyword evidence="6" id="KW-1185">Reference proteome</keyword>
<dbReference type="Proteomes" id="UP001157914">
    <property type="component" value="Unassembled WGS sequence"/>
</dbReference>